<feature type="compositionally biased region" description="Low complexity" evidence="1">
    <location>
        <begin position="65"/>
        <end position="78"/>
    </location>
</feature>
<dbReference type="EMBL" id="UNSH01000041">
    <property type="protein sequence ID" value="SZF01686.1"/>
    <property type="molecule type" value="Genomic_DNA"/>
</dbReference>
<evidence type="ECO:0000313" key="2">
    <source>
        <dbReference type="EMBL" id="SZF01686.1"/>
    </source>
</evidence>
<proteinExistence type="predicted"/>
<feature type="region of interest" description="Disordered" evidence="1">
    <location>
        <begin position="54"/>
        <end position="105"/>
    </location>
</feature>
<evidence type="ECO:0000313" key="3">
    <source>
        <dbReference type="Proteomes" id="UP000275772"/>
    </source>
</evidence>
<name>A0A383UPH3_BLUHO</name>
<evidence type="ECO:0000256" key="1">
    <source>
        <dbReference type="SAM" id="MobiDB-lite"/>
    </source>
</evidence>
<feature type="compositionally biased region" description="Polar residues" evidence="1">
    <location>
        <begin position="79"/>
        <end position="96"/>
    </location>
</feature>
<protein>
    <submittedName>
        <fullName evidence="2">Uncharacterized protein</fullName>
    </submittedName>
</protein>
<accession>A0A383UPH3</accession>
<sequence>MILPRVAYQRINERPYFYSSKISNVAGSRFLAYISSIILEPRVIVPGEMERRRFSQPATTTSTYAGAAQHAAQAPQPQTKSVRGSQTLLEHSTHPSATKKQHQRQENRLFVCIPECDGC</sequence>
<gene>
    <name evidence="2" type="ORF">BLGHR1_12456</name>
</gene>
<dbReference type="Proteomes" id="UP000275772">
    <property type="component" value="Unassembled WGS sequence"/>
</dbReference>
<reference evidence="2 3" key="1">
    <citation type="submission" date="2017-11" db="EMBL/GenBank/DDBJ databases">
        <authorList>
            <person name="Kracher B."/>
        </authorList>
    </citation>
    <scope>NUCLEOTIDE SEQUENCE [LARGE SCALE GENOMIC DNA]</scope>
    <source>
        <strain evidence="2 3">RACE1</strain>
    </source>
</reference>
<dbReference type="VEuPathDB" id="FungiDB:BLGHR1_12456"/>
<dbReference type="AlphaFoldDB" id="A0A383UPH3"/>
<organism evidence="2 3">
    <name type="scientific">Blumeria hordei</name>
    <name type="common">Barley powdery mildew</name>
    <name type="synonym">Blumeria graminis f. sp. hordei</name>
    <dbReference type="NCBI Taxonomy" id="2867405"/>
    <lineage>
        <taxon>Eukaryota</taxon>
        <taxon>Fungi</taxon>
        <taxon>Dikarya</taxon>
        <taxon>Ascomycota</taxon>
        <taxon>Pezizomycotina</taxon>
        <taxon>Leotiomycetes</taxon>
        <taxon>Erysiphales</taxon>
        <taxon>Erysiphaceae</taxon>
        <taxon>Blumeria</taxon>
    </lineage>
</organism>